<dbReference type="Proteomes" id="UP000232003">
    <property type="component" value="Chromosome"/>
</dbReference>
<protein>
    <submittedName>
        <fullName evidence="1">Uncharacterized protein</fullName>
    </submittedName>
</protein>
<reference evidence="1 2" key="1">
    <citation type="submission" date="2017-11" db="EMBL/GenBank/DDBJ databases">
        <title>Complete genome of a free-living desiccation-tolerant cyanobacterium and its photosynthetic adaptation to extreme terrestrial habitat.</title>
        <authorList>
            <person name="Shang J."/>
        </authorList>
    </citation>
    <scope>NUCLEOTIDE SEQUENCE [LARGE SCALE GENOMIC DNA]</scope>
    <source>
        <strain evidence="1 2">CCNUN1</strain>
    </source>
</reference>
<gene>
    <name evidence="1" type="ORF">COO91_03731</name>
</gene>
<organism evidence="1 2">
    <name type="scientific">Nostoc flagelliforme CCNUN1</name>
    <dbReference type="NCBI Taxonomy" id="2038116"/>
    <lineage>
        <taxon>Bacteria</taxon>
        <taxon>Bacillati</taxon>
        <taxon>Cyanobacteriota</taxon>
        <taxon>Cyanophyceae</taxon>
        <taxon>Nostocales</taxon>
        <taxon>Nostocaceae</taxon>
        <taxon>Nostoc</taxon>
    </lineage>
</organism>
<accession>A0A2K8SQP1</accession>
<dbReference type="EMBL" id="CP024785">
    <property type="protein sequence ID" value="AUB37782.1"/>
    <property type="molecule type" value="Genomic_DNA"/>
</dbReference>
<proteinExistence type="predicted"/>
<dbReference type="AlphaFoldDB" id="A0A2K8SQP1"/>
<evidence type="ECO:0000313" key="2">
    <source>
        <dbReference type="Proteomes" id="UP000232003"/>
    </source>
</evidence>
<name>A0A2K8SQP1_9NOSO</name>
<sequence>MLAVIEKELVRILHKIPLNLVEYITMQKDSALQNDLFIFISI</sequence>
<evidence type="ECO:0000313" key="1">
    <source>
        <dbReference type="EMBL" id="AUB37782.1"/>
    </source>
</evidence>
<keyword evidence="2" id="KW-1185">Reference proteome</keyword>
<dbReference type="KEGG" id="nfl:COO91_03731"/>